<dbReference type="PANTHER" id="PTHR46361">
    <property type="entry name" value="ELECTRON CARRIER/ PROTEIN DISULFIDE OXIDOREDUCTASE"/>
    <property type="match status" value="1"/>
</dbReference>
<protein>
    <recommendedName>
        <fullName evidence="1">DUF547 domain-containing protein</fullName>
    </recommendedName>
</protein>
<sequence length="237" mass="27286">METVPGEIQVTHHRHLRHVVAICILTVFTIGTNVPQLIQGQAQSFDHTYTAYGELLRRYIAGARVNYTQLARDRVALDAVVAEMGIVSEDEFESWTREEQIAYWINAYNIFTLQAIIDHYPIRRRWFGWLTFSPHNSIKQIPGVWTRLQWRGAGHELTLDEIEHSILRKQYDEPRIHFAVNCAAISCPPLRSEPYIGTQLDDQLSQAARDFLDSDLGLQTDGSTLLVSKIFDWYGED</sequence>
<dbReference type="Pfam" id="PF04784">
    <property type="entry name" value="DUF547"/>
    <property type="match status" value="1"/>
</dbReference>
<dbReference type="InterPro" id="IPR006869">
    <property type="entry name" value="DUF547"/>
</dbReference>
<gene>
    <name evidence="2" type="ORF">METZ01_LOCUS293952</name>
</gene>
<proteinExistence type="predicted"/>
<dbReference type="EMBL" id="UINC01089753">
    <property type="protein sequence ID" value="SVC41098.1"/>
    <property type="molecule type" value="Genomic_DNA"/>
</dbReference>
<dbReference type="PANTHER" id="PTHR46361:SF3">
    <property type="entry name" value="ELECTRON CARRIER_ PROTEIN DISULFIDE OXIDOREDUCTASE"/>
    <property type="match status" value="1"/>
</dbReference>
<feature type="non-terminal residue" evidence="2">
    <location>
        <position position="237"/>
    </location>
</feature>
<reference evidence="2" key="1">
    <citation type="submission" date="2018-05" db="EMBL/GenBank/DDBJ databases">
        <authorList>
            <person name="Lanie J.A."/>
            <person name="Ng W.-L."/>
            <person name="Kazmierczak K.M."/>
            <person name="Andrzejewski T.M."/>
            <person name="Davidsen T.M."/>
            <person name="Wayne K.J."/>
            <person name="Tettelin H."/>
            <person name="Glass J.I."/>
            <person name="Rusch D."/>
            <person name="Podicherti R."/>
            <person name="Tsui H.-C.T."/>
            <person name="Winkler M.E."/>
        </authorList>
    </citation>
    <scope>NUCLEOTIDE SEQUENCE</scope>
</reference>
<evidence type="ECO:0000259" key="1">
    <source>
        <dbReference type="Pfam" id="PF04784"/>
    </source>
</evidence>
<feature type="domain" description="DUF547" evidence="1">
    <location>
        <begin position="93"/>
        <end position="212"/>
    </location>
</feature>
<name>A0A382LX57_9ZZZZ</name>
<evidence type="ECO:0000313" key="2">
    <source>
        <dbReference type="EMBL" id="SVC41098.1"/>
    </source>
</evidence>
<dbReference type="AlphaFoldDB" id="A0A382LX57"/>
<organism evidence="2">
    <name type="scientific">marine metagenome</name>
    <dbReference type="NCBI Taxonomy" id="408172"/>
    <lineage>
        <taxon>unclassified sequences</taxon>
        <taxon>metagenomes</taxon>
        <taxon>ecological metagenomes</taxon>
    </lineage>
</organism>
<accession>A0A382LX57</accession>